<evidence type="ECO:0000313" key="1">
    <source>
        <dbReference type="EMBL" id="PJZ53251.1"/>
    </source>
</evidence>
<protein>
    <submittedName>
        <fullName evidence="1">Uncharacterized protein</fullName>
    </submittedName>
</protein>
<evidence type="ECO:0000313" key="4">
    <source>
        <dbReference type="Proteomes" id="UP000232188"/>
    </source>
</evidence>
<evidence type="ECO:0000313" key="2">
    <source>
        <dbReference type="EMBL" id="PJZ63941.1"/>
    </source>
</evidence>
<dbReference type="AlphaFoldDB" id="A0A2M9YNZ7"/>
<comment type="caution">
    <text evidence="1">The sequence shown here is derived from an EMBL/GenBank/DDBJ whole genome shotgun (WGS) entry which is preliminary data.</text>
</comment>
<proteinExistence type="predicted"/>
<keyword evidence="3" id="KW-1185">Reference proteome</keyword>
<sequence>MRGLRFLIPFLFLYSAIRAESGSAENSSGDLSPFFFSAKPDSSLVFGILSESKKENLPSYGAKLSVPFFRKNSKHLWKINFLYENERIPARENRAFHRTFSGLEYSYLSFEDRFCISWFAGWERGEIDLFVFGTRLEFSGKQEIQFFGKRGGDFENVSILLHSPLEKEIKLFLGVSRTWNETRTEDRFFLGIGFSWDRFQASVSGEGTESNEHSISGIFEFQNIPDPVGNAEKSDPEPKKNFERKKHPPFAVFSLSTEELLSAGFSLNSALKISRESFRAREEFFEFIDSLSEKDKNKVFLLLRKKNPTSKTLKKGNS</sequence>
<name>A0A2M9YNZ7_9LEPT</name>
<dbReference type="Proteomes" id="UP000232188">
    <property type="component" value="Unassembled WGS sequence"/>
</dbReference>
<dbReference type="EMBL" id="NPDU01000001">
    <property type="protein sequence ID" value="PJZ63941.1"/>
    <property type="molecule type" value="Genomic_DNA"/>
</dbReference>
<accession>A0A2M9YNZ7</accession>
<organism evidence="1 4">
    <name type="scientific">Leptospira adleri</name>
    <dbReference type="NCBI Taxonomy" id="2023186"/>
    <lineage>
        <taxon>Bacteria</taxon>
        <taxon>Pseudomonadati</taxon>
        <taxon>Spirochaetota</taxon>
        <taxon>Spirochaetia</taxon>
        <taxon>Leptospirales</taxon>
        <taxon>Leptospiraceae</taxon>
        <taxon>Leptospira</taxon>
    </lineage>
</organism>
<evidence type="ECO:0000313" key="3">
    <source>
        <dbReference type="Proteomes" id="UP000232149"/>
    </source>
</evidence>
<dbReference type="Proteomes" id="UP000232149">
    <property type="component" value="Unassembled WGS sequence"/>
</dbReference>
<dbReference type="EMBL" id="NPDV01000008">
    <property type="protein sequence ID" value="PJZ53251.1"/>
    <property type="molecule type" value="Genomic_DNA"/>
</dbReference>
<reference evidence="3 4" key="1">
    <citation type="submission" date="2017-07" db="EMBL/GenBank/DDBJ databases">
        <title>Leptospira spp. isolated from tropical soils.</title>
        <authorList>
            <person name="Thibeaux R."/>
            <person name="Iraola G."/>
            <person name="Ferres I."/>
            <person name="Bierque E."/>
            <person name="Girault D."/>
            <person name="Soupe-Gilbert M.-E."/>
            <person name="Picardeau M."/>
            <person name="Goarant C."/>
        </authorList>
    </citation>
    <scope>NUCLEOTIDE SEQUENCE [LARGE SCALE GENOMIC DNA]</scope>
    <source>
        <strain evidence="1 4">FH2-B-C1</strain>
        <strain evidence="2 3">FH2-B-D1</strain>
    </source>
</reference>
<gene>
    <name evidence="2" type="ORF">CH376_00510</name>
    <name evidence="1" type="ORF">CH380_10600</name>
</gene>